<evidence type="ECO:0000313" key="4">
    <source>
        <dbReference type="Proteomes" id="UP000738325"/>
    </source>
</evidence>
<sequence>MHATTLILASAAVLAIGAQAQINGQIASVDAADNYCFFLPPMVGGDIAANEDRAIAFCNKANPRAPGAKIFPPGFVQSVHWASGSDWVQITGQIDPAQYSLNPCDTGGQYDIKAPVGATCAGFAHFVNVIEPEIGVYGMKCCQQKAACDVSHSTFGVRRIYGEQYDFSGPRPDGPLPASLQCVNGALPSGVTPPAPATSTGAGADSTTPTGAATSVSAAQPTNVANPDSKVTNDSKSVPNAAASTNVMMAATAVLATVVGLFMA</sequence>
<protein>
    <submittedName>
        <fullName evidence="3">Uncharacterized protein</fullName>
    </submittedName>
</protein>
<dbReference type="OrthoDB" id="3044029at2759"/>
<feature type="chain" id="PRO_5040224524" evidence="2">
    <location>
        <begin position="21"/>
        <end position="264"/>
    </location>
</feature>
<evidence type="ECO:0000313" key="3">
    <source>
        <dbReference type="EMBL" id="KAG0329155.1"/>
    </source>
</evidence>
<comment type="caution">
    <text evidence="3">The sequence shown here is derived from an EMBL/GenBank/DDBJ whole genome shotgun (WGS) entry which is preliminary data.</text>
</comment>
<gene>
    <name evidence="3" type="ORF">BGZ99_003306</name>
</gene>
<feature type="compositionally biased region" description="Low complexity" evidence="1">
    <location>
        <begin position="197"/>
        <end position="215"/>
    </location>
</feature>
<feature type="signal peptide" evidence="2">
    <location>
        <begin position="1"/>
        <end position="20"/>
    </location>
</feature>
<evidence type="ECO:0000256" key="1">
    <source>
        <dbReference type="SAM" id="MobiDB-lite"/>
    </source>
</evidence>
<keyword evidence="2" id="KW-0732">Signal</keyword>
<dbReference type="AlphaFoldDB" id="A0A9P6RV55"/>
<feature type="compositionally biased region" description="Polar residues" evidence="1">
    <location>
        <begin position="216"/>
        <end position="237"/>
    </location>
</feature>
<evidence type="ECO:0000256" key="2">
    <source>
        <dbReference type="SAM" id="SignalP"/>
    </source>
</evidence>
<keyword evidence="4" id="KW-1185">Reference proteome</keyword>
<dbReference type="Proteomes" id="UP000738325">
    <property type="component" value="Unassembled WGS sequence"/>
</dbReference>
<name>A0A9P6RV55_9FUNG</name>
<reference evidence="3" key="1">
    <citation type="journal article" date="2020" name="Fungal Divers.">
        <title>Resolving the Mortierellaceae phylogeny through synthesis of multi-gene phylogenetics and phylogenomics.</title>
        <authorList>
            <person name="Vandepol N."/>
            <person name="Liber J."/>
            <person name="Desiro A."/>
            <person name="Na H."/>
            <person name="Kennedy M."/>
            <person name="Barry K."/>
            <person name="Grigoriev I.V."/>
            <person name="Miller A.N."/>
            <person name="O'Donnell K."/>
            <person name="Stajich J.E."/>
            <person name="Bonito G."/>
        </authorList>
    </citation>
    <scope>NUCLEOTIDE SEQUENCE</scope>
    <source>
        <strain evidence="3">REB-010B</strain>
    </source>
</reference>
<accession>A0A9P6RV55</accession>
<feature type="region of interest" description="Disordered" evidence="1">
    <location>
        <begin position="191"/>
        <end position="237"/>
    </location>
</feature>
<proteinExistence type="predicted"/>
<dbReference type="EMBL" id="JAAAIP010000021">
    <property type="protein sequence ID" value="KAG0329155.1"/>
    <property type="molecule type" value="Genomic_DNA"/>
</dbReference>
<organism evidence="3 4">
    <name type="scientific">Dissophora globulifera</name>
    <dbReference type="NCBI Taxonomy" id="979702"/>
    <lineage>
        <taxon>Eukaryota</taxon>
        <taxon>Fungi</taxon>
        <taxon>Fungi incertae sedis</taxon>
        <taxon>Mucoromycota</taxon>
        <taxon>Mortierellomycotina</taxon>
        <taxon>Mortierellomycetes</taxon>
        <taxon>Mortierellales</taxon>
        <taxon>Mortierellaceae</taxon>
        <taxon>Dissophora</taxon>
    </lineage>
</organism>